<evidence type="ECO:0000256" key="5">
    <source>
        <dbReference type="ARBA" id="ARBA00023136"/>
    </source>
</evidence>
<feature type="transmembrane region" description="Helical" evidence="6">
    <location>
        <begin position="102"/>
        <end position="125"/>
    </location>
</feature>
<evidence type="ECO:0000256" key="4">
    <source>
        <dbReference type="ARBA" id="ARBA00022989"/>
    </source>
</evidence>
<feature type="transmembrane region" description="Helical" evidence="6">
    <location>
        <begin position="425"/>
        <end position="450"/>
    </location>
</feature>
<feature type="transmembrane region" description="Helical" evidence="6">
    <location>
        <begin position="372"/>
        <end position="391"/>
    </location>
</feature>
<feature type="transmembrane region" description="Helical" evidence="6">
    <location>
        <begin position="145"/>
        <end position="165"/>
    </location>
</feature>
<comment type="subcellular location">
    <subcellularLocation>
        <location evidence="1">Cell membrane</location>
        <topology evidence="1">Multi-pass membrane protein</topology>
    </subcellularLocation>
</comment>
<evidence type="ECO:0000313" key="8">
    <source>
        <dbReference type="Proteomes" id="UP001595766"/>
    </source>
</evidence>
<sequence>MIEKISLSYRNILGYINSGQARSIKAKKNILGTLLIKGLSIGISLLMVPMTLNYVSPTKYGIWLTISSIVGWFSFFDIGLTQGLRNKLAESLAIGDDKLAKTYVSTTYASLIIIFSLVWVVFMIANNFIDWPGILNTDTAIVGDLSKLMIIVFTYFCMQFILKTISSILTADQKPAIASFIDVLGQVVVLLVIIVLIRTTEGSLFNLGLALCISPLVVLVVANFILFNGRYSKLKPTVASVDFGYARNLFQLGGTFFIIQVAAVIQYQSANFIIVRNFLAEDVVAYNIAYKFFGILNMVFAIFLTPFWSASTEAFMKKDFAWIKSSIKKYNLLIIAFIGVGLVMVLVSDYIYKLWLGDELVNIPKSLSVWAYIFFICYMFGNTYVSFLNGISALRLQFWASLISPVVYILIAIYLIQVLGLGVHALFIAAVIANLNGVLLAPFQYFMIVIKKKRGVWIK</sequence>
<feature type="transmembrane region" description="Helical" evidence="6">
    <location>
        <begin position="203"/>
        <end position="227"/>
    </location>
</feature>
<evidence type="ECO:0000256" key="1">
    <source>
        <dbReference type="ARBA" id="ARBA00004651"/>
    </source>
</evidence>
<keyword evidence="2" id="KW-1003">Cell membrane</keyword>
<feature type="transmembrane region" description="Helical" evidence="6">
    <location>
        <begin position="330"/>
        <end position="352"/>
    </location>
</feature>
<dbReference type="RefSeq" id="WP_241295897.1">
    <property type="nucleotide sequence ID" value="NZ_JAKZGR010000011.1"/>
</dbReference>
<gene>
    <name evidence="7" type="ORF">ACFOUP_04975</name>
</gene>
<dbReference type="PANTHER" id="PTHR30250:SF11">
    <property type="entry name" value="O-ANTIGEN TRANSPORTER-RELATED"/>
    <property type="match status" value="1"/>
</dbReference>
<evidence type="ECO:0000313" key="7">
    <source>
        <dbReference type="EMBL" id="MFC3975716.1"/>
    </source>
</evidence>
<keyword evidence="5 6" id="KW-0472">Membrane</keyword>
<keyword evidence="4 6" id="KW-1133">Transmembrane helix</keyword>
<feature type="transmembrane region" description="Helical" evidence="6">
    <location>
        <begin position="177"/>
        <end position="197"/>
    </location>
</feature>
<feature type="transmembrane region" description="Helical" evidence="6">
    <location>
        <begin position="398"/>
        <end position="419"/>
    </location>
</feature>
<keyword evidence="3 6" id="KW-0812">Transmembrane</keyword>
<dbReference type="PANTHER" id="PTHR30250">
    <property type="entry name" value="PST FAMILY PREDICTED COLANIC ACID TRANSPORTER"/>
    <property type="match status" value="1"/>
</dbReference>
<dbReference type="InterPro" id="IPR050833">
    <property type="entry name" value="Poly_Biosynth_Transport"/>
</dbReference>
<dbReference type="EMBL" id="JBHSAV010000016">
    <property type="protein sequence ID" value="MFC3975716.1"/>
    <property type="molecule type" value="Genomic_DNA"/>
</dbReference>
<feature type="transmembrane region" description="Helical" evidence="6">
    <location>
        <begin position="288"/>
        <end position="309"/>
    </location>
</feature>
<evidence type="ECO:0000256" key="2">
    <source>
        <dbReference type="ARBA" id="ARBA00022475"/>
    </source>
</evidence>
<dbReference type="Proteomes" id="UP001595766">
    <property type="component" value="Unassembled WGS sequence"/>
</dbReference>
<feature type="transmembrane region" description="Helical" evidence="6">
    <location>
        <begin position="248"/>
        <end position="268"/>
    </location>
</feature>
<evidence type="ECO:0000256" key="6">
    <source>
        <dbReference type="SAM" id="Phobius"/>
    </source>
</evidence>
<keyword evidence="8" id="KW-1185">Reference proteome</keyword>
<protein>
    <submittedName>
        <fullName evidence="7">MATE family efflux transporter</fullName>
    </submittedName>
</protein>
<feature type="transmembrane region" description="Helical" evidence="6">
    <location>
        <begin position="30"/>
        <end position="48"/>
    </location>
</feature>
<reference evidence="8" key="1">
    <citation type="journal article" date="2019" name="Int. J. Syst. Evol. Microbiol.">
        <title>The Global Catalogue of Microorganisms (GCM) 10K type strain sequencing project: providing services to taxonomists for standard genome sequencing and annotation.</title>
        <authorList>
            <consortium name="The Broad Institute Genomics Platform"/>
            <consortium name="The Broad Institute Genome Sequencing Center for Infectious Disease"/>
            <person name="Wu L."/>
            <person name="Ma J."/>
        </authorList>
    </citation>
    <scope>NUCLEOTIDE SEQUENCE [LARGE SCALE GENOMIC DNA]</scope>
    <source>
        <strain evidence="8">CECT 8551</strain>
    </source>
</reference>
<proteinExistence type="predicted"/>
<name>A0ABV8EJ81_9BACT</name>
<accession>A0ABV8EJ81</accession>
<evidence type="ECO:0000256" key="3">
    <source>
        <dbReference type="ARBA" id="ARBA00022692"/>
    </source>
</evidence>
<dbReference type="CDD" id="cd12082">
    <property type="entry name" value="MATE_like"/>
    <property type="match status" value="1"/>
</dbReference>
<organism evidence="7 8">
    <name type="scientific">Belliella kenyensis</name>
    <dbReference type="NCBI Taxonomy" id="1472724"/>
    <lineage>
        <taxon>Bacteria</taxon>
        <taxon>Pseudomonadati</taxon>
        <taxon>Bacteroidota</taxon>
        <taxon>Cytophagia</taxon>
        <taxon>Cytophagales</taxon>
        <taxon>Cyclobacteriaceae</taxon>
        <taxon>Belliella</taxon>
    </lineage>
</organism>
<feature type="transmembrane region" description="Helical" evidence="6">
    <location>
        <begin position="60"/>
        <end position="81"/>
    </location>
</feature>
<comment type="caution">
    <text evidence="7">The sequence shown here is derived from an EMBL/GenBank/DDBJ whole genome shotgun (WGS) entry which is preliminary data.</text>
</comment>